<evidence type="ECO:0000313" key="2">
    <source>
        <dbReference type="EMBL" id="RDY00501.1"/>
    </source>
</evidence>
<proteinExistence type="predicted"/>
<dbReference type="EMBL" id="QJKJ01002977">
    <property type="protein sequence ID" value="RDY00501.1"/>
    <property type="molecule type" value="Genomic_DNA"/>
</dbReference>
<evidence type="ECO:0000313" key="3">
    <source>
        <dbReference type="Proteomes" id="UP000257109"/>
    </source>
</evidence>
<protein>
    <submittedName>
        <fullName evidence="2">Uncharacterized protein</fullName>
    </submittedName>
</protein>
<dbReference type="AlphaFoldDB" id="A0A371HCI0"/>
<keyword evidence="3" id="KW-1185">Reference proteome</keyword>
<organism evidence="2 3">
    <name type="scientific">Mucuna pruriens</name>
    <name type="common">Velvet bean</name>
    <name type="synonym">Dolichos pruriens</name>
    <dbReference type="NCBI Taxonomy" id="157652"/>
    <lineage>
        <taxon>Eukaryota</taxon>
        <taxon>Viridiplantae</taxon>
        <taxon>Streptophyta</taxon>
        <taxon>Embryophyta</taxon>
        <taxon>Tracheophyta</taxon>
        <taxon>Spermatophyta</taxon>
        <taxon>Magnoliopsida</taxon>
        <taxon>eudicotyledons</taxon>
        <taxon>Gunneridae</taxon>
        <taxon>Pentapetalae</taxon>
        <taxon>rosids</taxon>
        <taxon>fabids</taxon>
        <taxon>Fabales</taxon>
        <taxon>Fabaceae</taxon>
        <taxon>Papilionoideae</taxon>
        <taxon>50 kb inversion clade</taxon>
        <taxon>NPAAA clade</taxon>
        <taxon>indigoferoid/millettioid clade</taxon>
        <taxon>Phaseoleae</taxon>
        <taxon>Mucuna</taxon>
    </lineage>
</organism>
<dbReference type="Proteomes" id="UP000257109">
    <property type="component" value="Unassembled WGS sequence"/>
</dbReference>
<accession>A0A371HCI0</accession>
<feature type="non-terminal residue" evidence="2">
    <location>
        <position position="1"/>
    </location>
</feature>
<reference evidence="2" key="1">
    <citation type="submission" date="2018-05" db="EMBL/GenBank/DDBJ databases">
        <title>Draft genome of Mucuna pruriens seed.</title>
        <authorList>
            <person name="Nnadi N.E."/>
            <person name="Vos R."/>
            <person name="Hasami M.H."/>
            <person name="Devisetty U.K."/>
            <person name="Aguiy J.C."/>
        </authorList>
    </citation>
    <scope>NUCLEOTIDE SEQUENCE [LARGE SCALE GENOMIC DNA]</scope>
    <source>
        <strain evidence="2">JCA_2017</strain>
    </source>
</reference>
<feature type="region of interest" description="Disordered" evidence="1">
    <location>
        <begin position="140"/>
        <end position="174"/>
    </location>
</feature>
<comment type="caution">
    <text evidence="2">The sequence shown here is derived from an EMBL/GenBank/DDBJ whole genome shotgun (WGS) entry which is preliminary data.</text>
</comment>
<feature type="compositionally biased region" description="Polar residues" evidence="1">
    <location>
        <begin position="150"/>
        <end position="165"/>
    </location>
</feature>
<name>A0A371HCI0_MUCPR</name>
<evidence type="ECO:0000256" key="1">
    <source>
        <dbReference type="SAM" id="MobiDB-lite"/>
    </source>
</evidence>
<sequence length="174" mass="20239">MVDNCIRVGHMIVNSSGGSSINQVRVKGNILPKDWNPPKACQFRTKTTINNRFQNIKHHHSANNNNKFHHETIHLQWKKFNCHDSGFKNAGRTASQHCKLDAVGWFQKYSLSKNFESKRESEHCNTMKWPCHSRSRDWSMPSLNRKPTPECNNRLESPITLSRPNSPCKESRDW</sequence>
<gene>
    <name evidence="2" type="ORF">CR513_16311</name>
</gene>